<comment type="function">
    <text evidence="1">Probable aspartic protease. May be involved in the regulation of exocytosis. Acts as a linker between the 19S proteasome and polyubiquitinated proteins via UBA domain interactions with ubiquitin for their subsequent degradation. Required for S-phase checkpoint control.</text>
</comment>
<dbReference type="InterPro" id="IPR001969">
    <property type="entry name" value="Aspartic_peptidase_AS"/>
</dbReference>
<dbReference type="Pfam" id="PF00240">
    <property type="entry name" value="ubiquitin"/>
    <property type="match status" value="1"/>
</dbReference>
<evidence type="ECO:0000313" key="14">
    <source>
        <dbReference type="EMBL" id="VBB77050.1"/>
    </source>
</evidence>
<dbReference type="PROSITE" id="PS50175">
    <property type="entry name" value="ASP_PROT_RETROV"/>
    <property type="match status" value="1"/>
</dbReference>
<evidence type="ECO:0000256" key="9">
    <source>
        <dbReference type="ARBA" id="ARBA00022801"/>
    </source>
</evidence>
<dbReference type="PROSITE" id="PS50030">
    <property type="entry name" value="UBA"/>
    <property type="match status" value="1"/>
</dbReference>
<dbReference type="InterPro" id="IPR029071">
    <property type="entry name" value="Ubiquitin-like_domsf"/>
</dbReference>
<evidence type="ECO:0000256" key="3">
    <source>
        <dbReference type="ARBA" id="ARBA00009136"/>
    </source>
</evidence>
<feature type="domain" description="Ubiquitin-like" evidence="12">
    <location>
        <begin position="1"/>
        <end position="84"/>
    </location>
</feature>
<dbReference type="CDD" id="cd01796">
    <property type="entry name" value="Ubl_Ddi1_like"/>
    <property type="match status" value="1"/>
</dbReference>
<feature type="region of interest" description="Disordered" evidence="10">
    <location>
        <begin position="339"/>
        <end position="424"/>
    </location>
</feature>
<dbReference type="InterPro" id="IPR000626">
    <property type="entry name" value="Ubiquitin-like_dom"/>
</dbReference>
<keyword evidence="9" id="KW-0378">Hydrolase</keyword>
<feature type="region of interest" description="Disordered" evidence="10">
    <location>
        <begin position="84"/>
        <end position="111"/>
    </location>
</feature>
<keyword evidence="8" id="KW-0064">Aspartyl protease</keyword>
<dbReference type="PROSITE" id="PS50053">
    <property type="entry name" value="UBIQUITIN_2"/>
    <property type="match status" value="1"/>
</dbReference>
<dbReference type="Gene3D" id="1.10.8.10">
    <property type="entry name" value="DNA helicase RuvA subunit, C-terminal domain"/>
    <property type="match status" value="1"/>
</dbReference>
<comment type="subcellular location">
    <subcellularLocation>
        <location evidence="2">Cytoplasm</location>
    </subcellularLocation>
</comment>
<evidence type="ECO:0000313" key="15">
    <source>
        <dbReference type="Proteomes" id="UP000280685"/>
    </source>
</evidence>
<gene>
    <name evidence="14" type="ORF">PODCO_304300</name>
</gene>
<organism evidence="14 15">
    <name type="scientific">Podospora comata</name>
    <dbReference type="NCBI Taxonomy" id="48703"/>
    <lineage>
        <taxon>Eukaryota</taxon>
        <taxon>Fungi</taxon>
        <taxon>Dikarya</taxon>
        <taxon>Ascomycota</taxon>
        <taxon>Pezizomycotina</taxon>
        <taxon>Sordariomycetes</taxon>
        <taxon>Sordariomycetidae</taxon>
        <taxon>Sordariales</taxon>
        <taxon>Podosporaceae</taxon>
        <taxon>Podospora</taxon>
    </lineage>
</organism>
<comment type="subunit">
    <text evidence="4">Binds ubiquitin and polyubiquitinated proteins.</text>
</comment>
<dbReference type="InterPro" id="IPR001995">
    <property type="entry name" value="Peptidase_A2_cat"/>
</dbReference>
<dbReference type="SMART" id="SM00213">
    <property type="entry name" value="UBQ"/>
    <property type="match status" value="1"/>
</dbReference>
<dbReference type="PANTHER" id="PTHR12917">
    <property type="entry name" value="ASPARTYL PROTEASE DDI-RELATED"/>
    <property type="match status" value="1"/>
</dbReference>
<evidence type="ECO:0000256" key="1">
    <source>
        <dbReference type="ARBA" id="ARBA00003231"/>
    </source>
</evidence>
<dbReference type="SUPFAM" id="SSF46934">
    <property type="entry name" value="UBA-like"/>
    <property type="match status" value="1"/>
</dbReference>
<evidence type="ECO:0000256" key="10">
    <source>
        <dbReference type="SAM" id="MobiDB-lite"/>
    </source>
</evidence>
<comment type="similarity">
    <text evidence="3">Belongs to the DDI1 family.</text>
</comment>
<dbReference type="SUPFAM" id="SSF54236">
    <property type="entry name" value="Ubiquitin-like"/>
    <property type="match status" value="1"/>
</dbReference>
<feature type="compositionally biased region" description="Pro residues" evidence="10">
    <location>
        <begin position="391"/>
        <end position="407"/>
    </location>
</feature>
<keyword evidence="7" id="KW-0645">Protease</keyword>
<evidence type="ECO:0000256" key="5">
    <source>
        <dbReference type="ARBA" id="ARBA00021491"/>
    </source>
</evidence>
<dbReference type="Gene3D" id="3.10.20.90">
    <property type="entry name" value="Phosphatidylinositol 3-kinase Catalytic Subunit, Chain A, domain 1"/>
    <property type="match status" value="1"/>
</dbReference>
<dbReference type="SMART" id="SM00165">
    <property type="entry name" value="UBA"/>
    <property type="match status" value="1"/>
</dbReference>
<protein>
    <recommendedName>
        <fullName evidence="5">DNA damage-inducible protein 1</fullName>
    </recommendedName>
</protein>
<feature type="compositionally biased region" description="Low complexity" evidence="10">
    <location>
        <begin position="374"/>
        <end position="390"/>
    </location>
</feature>
<evidence type="ECO:0000256" key="2">
    <source>
        <dbReference type="ARBA" id="ARBA00004496"/>
    </source>
</evidence>
<proteinExistence type="inferred from homology"/>
<dbReference type="PANTHER" id="PTHR12917:SF1">
    <property type="entry name" value="AT13091P"/>
    <property type="match status" value="1"/>
</dbReference>
<sequence>MRITLTITNAETQADDQDLLSLDVYPEMTIETLRSSIQVETGHPSTSQHLYHNGKLINDNSKTLAELNVDDGDMMALHVRDIRGSTGIPTGQGEAGPSRQQAQAPSGAQDPETVRLQILGNPALRREVENSSPQWAGALDDPVRFAQIFNSQYDVERRERAERHRMIARLNEDPFDVEAQRKIEEMIRQERVMENLQNAIEHNPEVFGYVHMLYLDVEVNGHKVKALVDSGAQATIMSPSCAEACGIMRLVDRRFAGIAKGVGTANILGRVHSAQIKIGPLFLPCSFTVMEGKTVELLLGLDMLKRYQACIDLAKNALVIQGEVVPFLGEADIPRDVEEQVQKEPTAPGPAGTTIGQRTGAVTAPGAPAPGSPAPQAEAPPAAPAATPVQPSRPQPQQQQPPPPPPQQQQQQQQQQTSRFPREHIEQLKALGASEQQAIQALEATGGNVEYAASLIFEA</sequence>
<dbReference type="Pfam" id="PF00627">
    <property type="entry name" value="UBA"/>
    <property type="match status" value="1"/>
</dbReference>
<dbReference type="InterPro" id="IPR019103">
    <property type="entry name" value="Peptidase_aspartic_DDI1-type"/>
</dbReference>
<reference evidence="14" key="1">
    <citation type="submission" date="2018-02" db="EMBL/GenBank/DDBJ databases">
        <authorList>
            <person name="Silar P."/>
        </authorList>
    </citation>
    <scope>NUCLEOTIDE SEQUENCE [LARGE SCALE GENOMIC DNA]</scope>
    <source>
        <strain evidence="14">T</strain>
    </source>
</reference>
<evidence type="ECO:0000256" key="4">
    <source>
        <dbReference type="ARBA" id="ARBA00011128"/>
    </source>
</evidence>
<dbReference type="InterPro" id="IPR009060">
    <property type="entry name" value="UBA-like_sf"/>
</dbReference>
<evidence type="ECO:0000259" key="13">
    <source>
        <dbReference type="PROSITE" id="PS50175"/>
    </source>
</evidence>
<name>A0ABY6S680_PODCO</name>
<dbReference type="Proteomes" id="UP000280685">
    <property type="component" value="Chromosome 3"/>
</dbReference>
<dbReference type="EMBL" id="LR026966">
    <property type="protein sequence ID" value="VBB77050.1"/>
    <property type="molecule type" value="Genomic_DNA"/>
</dbReference>
<dbReference type="InterPro" id="IPR021109">
    <property type="entry name" value="Peptidase_aspartic_dom_sf"/>
</dbReference>
<accession>A0ABY6S680</accession>
<evidence type="ECO:0000256" key="7">
    <source>
        <dbReference type="ARBA" id="ARBA00022670"/>
    </source>
</evidence>
<dbReference type="CDD" id="cd05479">
    <property type="entry name" value="RP_DDI"/>
    <property type="match status" value="1"/>
</dbReference>
<evidence type="ECO:0000256" key="8">
    <source>
        <dbReference type="ARBA" id="ARBA00022750"/>
    </source>
</evidence>
<dbReference type="CDD" id="cd14309">
    <property type="entry name" value="UBA_scDdi1_like"/>
    <property type="match status" value="1"/>
</dbReference>
<feature type="domain" description="UBA" evidence="11">
    <location>
        <begin position="419"/>
        <end position="459"/>
    </location>
</feature>
<dbReference type="Gene3D" id="2.40.70.10">
    <property type="entry name" value="Acid Proteases"/>
    <property type="match status" value="1"/>
</dbReference>
<feature type="domain" description="Peptidase A2" evidence="13">
    <location>
        <begin position="224"/>
        <end position="303"/>
    </location>
</feature>
<keyword evidence="6" id="KW-0963">Cytoplasm</keyword>
<dbReference type="InterPro" id="IPR033882">
    <property type="entry name" value="DDI1_N"/>
</dbReference>
<evidence type="ECO:0000259" key="12">
    <source>
        <dbReference type="PROSITE" id="PS50053"/>
    </source>
</evidence>
<dbReference type="Pfam" id="PF09668">
    <property type="entry name" value="Asp_protease"/>
    <property type="match status" value="1"/>
</dbReference>
<evidence type="ECO:0000256" key="6">
    <source>
        <dbReference type="ARBA" id="ARBA00022490"/>
    </source>
</evidence>
<dbReference type="InterPro" id="IPR015940">
    <property type="entry name" value="UBA"/>
</dbReference>
<dbReference type="SUPFAM" id="SSF50630">
    <property type="entry name" value="Acid proteases"/>
    <property type="match status" value="1"/>
</dbReference>
<evidence type="ECO:0000259" key="11">
    <source>
        <dbReference type="PROSITE" id="PS50030"/>
    </source>
</evidence>
<dbReference type="PROSITE" id="PS00141">
    <property type="entry name" value="ASP_PROTEASE"/>
    <property type="match status" value="1"/>
</dbReference>
<keyword evidence="15" id="KW-1185">Reference proteome</keyword>